<gene>
    <name evidence="6" type="ORF">I4I82_08480</name>
</gene>
<dbReference type="Proteomes" id="UP000694300">
    <property type="component" value="Unassembled WGS sequence"/>
</dbReference>
<dbReference type="PANTHER" id="PTHR12526">
    <property type="entry name" value="GLYCOSYLTRANSFERASE"/>
    <property type="match status" value="1"/>
</dbReference>
<evidence type="ECO:0000259" key="5">
    <source>
        <dbReference type="Pfam" id="PF13579"/>
    </source>
</evidence>
<feature type="domain" description="Glycosyltransferase subfamily 4-like N-terminal" evidence="5">
    <location>
        <begin position="30"/>
        <end position="183"/>
    </location>
</feature>
<keyword evidence="7" id="KW-1185">Reference proteome</keyword>
<protein>
    <submittedName>
        <fullName evidence="6">Glycosyltransferase family 4 protein</fullName>
    </submittedName>
</protein>
<dbReference type="CDD" id="cd03801">
    <property type="entry name" value="GT4_PimA-like"/>
    <property type="match status" value="1"/>
</dbReference>
<keyword evidence="3" id="KW-0808">Transferase</keyword>
<reference evidence="6 7" key="1">
    <citation type="submission" date="2020-11" db="EMBL/GenBank/DDBJ databases">
        <title>Pseudonocardia abyssalis sp. nov. and Pseudonocardia oceani sp. nov., description and phylogenomic analysis of two novel actinomycetes isolated from the deep Southern Ocean.</title>
        <authorList>
            <person name="Parra J."/>
        </authorList>
    </citation>
    <scope>NUCLEOTIDE SEQUENCE [LARGE SCALE GENOMIC DNA]</scope>
    <source>
        <strain evidence="7">KRD185</strain>
    </source>
</reference>
<proteinExistence type="inferred from homology"/>
<dbReference type="Pfam" id="PF00534">
    <property type="entry name" value="Glycos_transf_1"/>
    <property type="match status" value="1"/>
</dbReference>
<dbReference type="Pfam" id="PF13579">
    <property type="entry name" value="Glyco_trans_4_4"/>
    <property type="match status" value="1"/>
</dbReference>
<dbReference type="InterPro" id="IPR028098">
    <property type="entry name" value="Glyco_trans_4-like_N"/>
</dbReference>
<dbReference type="EMBL" id="JADQDF010000001">
    <property type="protein sequence ID" value="MBW0127720.1"/>
    <property type="molecule type" value="Genomic_DNA"/>
</dbReference>
<evidence type="ECO:0000256" key="3">
    <source>
        <dbReference type="ARBA" id="ARBA00022679"/>
    </source>
</evidence>
<sequence>MDGADPGPTVLFVGHTGEVGGAERVLLDVAAGVGGHVLLLADGPLRAALEARGVPCTVAAGAPDLGRIRRDRPLAGSVLRVARGLLRTVRVVAAAAKDADLVYANSQKAFVVSAFAARRARRPLLWHLHDILDDDHFGTAQRRLVTALANRRCAAVVVPSVAAGDAFVAAGGRRALVHVVANGVGAAPGSPSDRATLRRGLGLPDGPVVGVFSRIAPWKGQHVAVAAVAAVPGAHLLLVGGPAFAEDAALADLHRLVARLDLADRVTFLGHRDDVRELMPAVDVCVHPSVAAEPFGLTVVEAMLAGLPVVASSAGALPEILTHGETGLLVPPGDAEALAAAVAELASDPGRARRMGERARSVAAERFSSDRLVAGVDAVVRSTGARGPVLPAVGRGA</sequence>
<keyword evidence="2" id="KW-0328">Glycosyltransferase</keyword>
<comment type="caution">
    <text evidence="6">The sequence shown here is derived from an EMBL/GenBank/DDBJ whole genome shotgun (WGS) entry which is preliminary data.</text>
</comment>
<feature type="domain" description="Glycosyl transferase family 1" evidence="4">
    <location>
        <begin position="195"/>
        <end position="361"/>
    </location>
</feature>
<dbReference type="PANTHER" id="PTHR12526:SF640">
    <property type="entry name" value="COLANIC ACID BIOSYNTHESIS GLYCOSYLTRANSFERASE WCAL-RELATED"/>
    <property type="match status" value="1"/>
</dbReference>
<dbReference type="RefSeq" id="WP_218590155.1">
    <property type="nucleotide sequence ID" value="NZ_JADQDE010000025.1"/>
</dbReference>
<evidence type="ECO:0000313" key="7">
    <source>
        <dbReference type="Proteomes" id="UP000694300"/>
    </source>
</evidence>
<accession>A0ABS6U656</accession>
<name>A0ABS6U656_9PSEU</name>
<evidence type="ECO:0000259" key="4">
    <source>
        <dbReference type="Pfam" id="PF00534"/>
    </source>
</evidence>
<evidence type="ECO:0000256" key="1">
    <source>
        <dbReference type="ARBA" id="ARBA00009481"/>
    </source>
</evidence>
<organism evidence="6 7">
    <name type="scientific">Pseudonocardia oceani</name>
    <dbReference type="NCBI Taxonomy" id="2792013"/>
    <lineage>
        <taxon>Bacteria</taxon>
        <taxon>Bacillati</taxon>
        <taxon>Actinomycetota</taxon>
        <taxon>Actinomycetes</taxon>
        <taxon>Pseudonocardiales</taxon>
        <taxon>Pseudonocardiaceae</taxon>
        <taxon>Pseudonocardia</taxon>
    </lineage>
</organism>
<evidence type="ECO:0000256" key="2">
    <source>
        <dbReference type="ARBA" id="ARBA00022676"/>
    </source>
</evidence>
<dbReference type="InterPro" id="IPR001296">
    <property type="entry name" value="Glyco_trans_1"/>
</dbReference>
<evidence type="ECO:0000313" key="6">
    <source>
        <dbReference type="EMBL" id="MBW0127720.1"/>
    </source>
</evidence>
<comment type="similarity">
    <text evidence="1">Belongs to the glycosyltransferase group 1 family. Glycosyltransferase 4 subfamily.</text>
</comment>